<evidence type="ECO:0000259" key="8">
    <source>
        <dbReference type="Pfam" id="PF25973"/>
    </source>
</evidence>
<keyword evidence="3 7" id="KW-0812">Transmembrane</keyword>
<dbReference type="InterPro" id="IPR050739">
    <property type="entry name" value="MFP"/>
</dbReference>
<feature type="domain" description="CzcB-like barrel-sandwich hybrid" evidence="8">
    <location>
        <begin position="78"/>
        <end position="344"/>
    </location>
</feature>
<dbReference type="InterPro" id="IPR022275">
    <property type="entry name" value="NHPM_bacteriocin_SS_HylD"/>
</dbReference>
<evidence type="ECO:0000256" key="5">
    <source>
        <dbReference type="ARBA" id="ARBA00023136"/>
    </source>
</evidence>
<gene>
    <name evidence="9" type="ORF">NIES267_07370</name>
</gene>
<keyword evidence="10" id="KW-1185">Reference proteome</keyword>
<comment type="similarity">
    <text evidence="2">Belongs to the membrane fusion protein (MFP) (TC 8.A.1) family.</text>
</comment>
<evidence type="ECO:0000256" key="7">
    <source>
        <dbReference type="SAM" id="Phobius"/>
    </source>
</evidence>
<organism evidence="9 10">
    <name type="scientific">Calothrix parasitica NIES-267</name>
    <dbReference type="NCBI Taxonomy" id="1973488"/>
    <lineage>
        <taxon>Bacteria</taxon>
        <taxon>Bacillati</taxon>
        <taxon>Cyanobacteriota</taxon>
        <taxon>Cyanophyceae</taxon>
        <taxon>Nostocales</taxon>
        <taxon>Calotrichaceae</taxon>
        <taxon>Calothrix</taxon>
    </lineage>
</organism>
<comment type="subcellular location">
    <subcellularLocation>
        <location evidence="1">Membrane</location>
        <topology evidence="1">Single-pass membrane protein</topology>
    </subcellularLocation>
</comment>
<dbReference type="PRINTS" id="PR01490">
    <property type="entry name" value="RTXTOXIND"/>
</dbReference>
<evidence type="ECO:0000313" key="9">
    <source>
        <dbReference type="EMBL" id="BAY81261.1"/>
    </source>
</evidence>
<dbReference type="AlphaFoldDB" id="A0A1Z4LJ55"/>
<reference evidence="9 10" key="1">
    <citation type="submission" date="2017-06" db="EMBL/GenBank/DDBJ databases">
        <title>Genome sequencing of cyanobaciteial culture collection at National Institute for Environmental Studies (NIES).</title>
        <authorList>
            <person name="Hirose Y."/>
            <person name="Shimura Y."/>
            <person name="Fujisawa T."/>
            <person name="Nakamura Y."/>
            <person name="Kawachi M."/>
        </authorList>
    </citation>
    <scope>NUCLEOTIDE SEQUENCE [LARGE SCALE GENOMIC DNA]</scope>
    <source>
        <strain evidence="9 10">NIES-267</strain>
    </source>
</reference>
<evidence type="ECO:0000313" key="10">
    <source>
        <dbReference type="Proteomes" id="UP000218418"/>
    </source>
</evidence>
<dbReference type="Proteomes" id="UP000218418">
    <property type="component" value="Chromosome"/>
</dbReference>
<accession>A0A1Z4LJ55</accession>
<evidence type="ECO:0000256" key="2">
    <source>
        <dbReference type="ARBA" id="ARBA00009477"/>
    </source>
</evidence>
<keyword evidence="5 7" id="KW-0472">Membrane</keyword>
<keyword evidence="4 7" id="KW-1133">Transmembrane helix</keyword>
<dbReference type="PANTHER" id="PTHR30386:SF26">
    <property type="entry name" value="TRANSPORT PROTEIN COMB"/>
    <property type="match status" value="1"/>
</dbReference>
<evidence type="ECO:0000256" key="6">
    <source>
        <dbReference type="SAM" id="Coils"/>
    </source>
</evidence>
<dbReference type="PANTHER" id="PTHR30386">
    <property type="entry name" value="MEMBRANE FUSION SUBUNIT OF EMRAB-TOLC MULTIDRUG EFFLUX PUMP"/>
    <property type="match status" value="1"/>
</dbReference>
<evidence type="ECO:0000256" key="3">
    <source>
        <dbReference type="ARBA" id="ARBA00022692"/>
    </source>
</evidence>
<dbReference type="NCBIfam" id="TIGR03794">
    <property type="entry name" value="NHLM_micro_HlyD"/>
    <property type="match status" value="1"/>
</dbReference>
<dbReference type="InterPro" id="IPR058647">
    <property type="entry name" value="BSH_CzcB-like"/>
</dbReference>
<proteinExistence type="inferred from homology"/>
<sequence length="483" mass="54117">MVIQQDTQVKTKIFRKEALQKVASPEQLDLLVKITNPRRWISLVALGSLVAAGGVWSWFGRIPIVVKGQGVLIYPSKVVTVQAANPGRILELNMKVGDKVKKGQVLATLDQRSLRKKLQLSRDKLSQLKIQDDTAKLAQVQRLSIEQAAIAQQRQTLESSLRTVESITPQLREKEVQAIKRDRQNLLSRLETLKQLQPTMKKRWEEREKLYQQGAVPKDLALKAKQEYIGTQEQINSVKSELNKLDVRETNAQGEYLKNLNQVNDLQAKLKQLKSRQANQTEQDLIVATNRAKEIKETERQISQIELQLLRTSEIVSQYDGTVLEIAAKPGQELSSGIGIVTISAQQSDDKLVNVSFLPVSEGKKIKPGMDLQITPSTVKREEYGGIKAKVIKTSEYPVSKQGIVSLIGNPDILPSVINEGPHIAVFTQLEKDNSTNSGYKWSSSKGPELQITPGTTTTVRIKIEEKKPIEFVLPIFKDWTGL</sequence>
<dbReference type="Gene3D" id="2.40.50.100">
    <property type="match status" value="1"/>
</dbReference>
<keyword evidence="6" id="KW-0175">Coiled coil</keyword>
<evidence type="ECO:0000256" key="1">
    <source>
        <dbReference type="ARBA" id="ARBA00004167"/>
    </source>
</evidence>
<dbReference type="OrthoDB" id="8439633at2"/>
<name>A0A1Z4LJ55_9CYAN</name>
<dbReference type="EMBL" id="AP018227">
    <property type="protein sequence ID" value="BAY81261.1"/>
    <property type="molecule type" value="Genomic_DNA"/>
</dbReference>
<dbReference type="Pfam" id="PF25973">
    <property type="entry name" value="BSH_CzcB"/>
    <property type="match status" value="1"/>
</dbReference>
<feature type="transmembrane region" description="Helical" evidence="7">
    <location>
        <begin position="40"/>
        <end position="59"/>
    </location>
</feature>
<evidence type="ECO:0000256" key="4">
    <source>
        <dbReference type="ARBA" id="ARBA00022989"/>
    </source>
</evidence>
<feature type="coiled-coil region" evidence="6">
    <location>
        <begin position="256"/>
        <end position="315"/>
    </location>
</feature>
<protein>
    <submittedName>
        <fullName evidence="9">HlyD family secretion protein</fullName>
    </submittedName>
</protein>
<dbReference type="GO" id="GO:0016020">
    <property type="term" value="C:membrane"/>
    <property type="evidence" value="ECO:0007669"/>
    <property type="project" value="UniProtKB-SubCell"/>
</dbReference>